<keyword evidence="1" id="KW-0812">Transmembrane</keyword>
<keyword evidence="1" id="KW-1133">Transmembrane helix</keyword>
<comment type="caution">
    <text evidence="2">The sequence shown here is derived from an EMBL/GenBank/DDBJ whole genome shotgun (WGS) entry which is preliminary data.</text>
</comment>
<dbReference type="RefSeq" id="WP_379892660.1">
    <property type="nucleotide sequence ID" value="NZ_CBCSCT010000018.1"/>
</dbReference>
<feature type="transmembrane region" description="Helical" evidence="1">
    <location>
        <begin position="66"/>
        <end position="85"/>
    </location>
</feature>
<accession>A0ABW1IKV0</accession>
<dbReference type="EMBL" id="JBHSQV010000028">
    <property type="protein sequence ID" value="MFC5985631.1"/>
    <property type="molecule type" value="Genomic_DNA"/>
</dbReference>
<gene>
    <name evidence="2" type="ORF">ACFPXP_04160</name>
</gene>
<evidence type="ECO:0000256" key="1">
    <source>
        <dbReference type="SAM" id="Phobius"/>
    </source>
</evidence>
<keyword evidence="1" id="KW-0472">Membrane</keyword>
<reference evidence="3" key="1">
    <citation type="journal article" date="2019" name="Int. J. Syst. Evol. Microbiol.">
        <title>The Global Catalogue of Microorganisms (GCM) 10K type strain sequencing project: providing services to taxonomists for standard genome sequencing and annotation.</title>
        <authorList>
            <consortium name="The Broad Institute Genomics Platform"/>
            <consortium name="The Broad Institute Genome Sequencing Center for Infectious Disease"/>
            <person name="Wu L."/>
            <person name="Ma J."/>
        </authorList>
    </citation>
    <scope>NUCLEOTIDE SEQUENCE [LARGE SCALE GENOMIC DNA]</scope>
    <source>
        <strain evidence="3">CCM 8749</strain>
    </source>
</reference>
<protein>
    <recommendedName>
        <fullName evidence="4">DUF1405 domain-containing protein</fullName>
    </recommendedName>
</protein>
<evidence type="ECO:0000313" key="3">
    <source>
        <dbReference type="Proteomes" id="UP001596250"/>
    </source>
</evidence>
<evidence type="ECO:0008006" key="4">
    <source>
        <dbReference type="Google" id="ProtNLM"/>
    </source>
</evidence>
<name>A0ABW1IKV0_9BACL</name>
<keyword evidence="3" id="KW-1185">Reference proteome</keyword>
<organism evidence="2 3">
    <name type="scientific">Marinicrinis lubricantis</name>
    <dbReference type="NCBI Taxonomy" id="2086470"/>
    <lineage>
        <taxon>Bacteria</taxon>
        <taxon>Bacillati</taxon>
        <taxon>Bacillota</taxon>
        <taxon>Bacilli</taxon>
        <taxon>Bacillales</taxon>
        <taxon>Paenibacillaceae</taxon>
    </lineage>
</organism>
<sequence length="173" mass="20417">MFATALMWGMLVIPWISLFFLKPASIRRFMPVSILGALLVTIVFEIAHAFHWWTLMDKAIIVPWGYITNTAYVYGFFLIGTLWIFKLTYHRFWLFVLANLLVDGGFQFGLDPLFERAGFYQLERISHWQTFLVMSGIALLLYLYQMWQEGSLSSETKRQDDPFVLRTRREKAR</sequence>
<evidence type="ECO:0000313" key="2">
    <source>
        <dbReference type="EMBL" id="MFC5985631.1"/>
    </source>
</evidence>
<proteinExistence type="predicted"/>
<feature type="transmembrane region" description="Helical" evidence="1">
    <location>
        <begin position="6"/>
        <end position="22"/>
    </location>
</feature>
<feature type="transmembrane region" description="Helical" evidence="1">
    <location>
        <begin position="92"/>
        <end position="110"/>
    </location>
</feature>
<feature type="transmembrane region" description="Helical" evidence="1">
    <location>
        <begin position="34"/>
        <end position="54"/>
    </location>
</feature>
<dbReference type="Proteomes" id="UP001596250">
    <property type="component" value="Unassembled WGS sequence"/>
</dbReference>
<feature type="transmembrane region" description="Helical" evidence="1">
    <location>
        <begin position="125"/>
        <end position="144"/>
    </location>
</feature>